<gene>
    <name evidence="9" type="primary">pncA</name>
    <name evidence="9" type="ordered locus">TWT_692</name>
</gene>
<evidence type="ECO:0000256" key="6">
    <source>
        <dbReference type="ARBA" id="ARBA00039017"/>
    </source>
</evidence>
<dbReference type="InterPro" id="IPR052347">
    <property type="entry name" value="Isochorismatase_Nicotinamidase"/>
</dbReference>
<comment type="similarity">
    <text evidence="1">Belongs to the isochorismatase family.</text>
</comment>
<organism evidence="9 10">
    <name type="scientific">Tropheryma whipplei (strain Twist)</name>
    <name type="common">Whipple's bacillus</name>
    <dbReference type="NCBI Taxonomy" id="203267"/>
    <lineage>
        <taxon>Bacteria</taxon>
        <taxon>Bacillati</taxon>
        <taxon>Actinomycetota</taxon>
        <taxon>Actinomycetes</taxon>
        <taxon>Micrococcales</taxon>
        <taxon>Tropherymataceae</taxon>
        <taxon>Tropheryma</taxon>
    </lineage>
</organism>
<dbReference type="eggNOG" id="COG1335">
    <property type="taxonomic scope" value="Bacteria"/>
</dbReference>
<evidence type="ECO:0000256" key="4">
    <source>
        <dbReference type="ARBA" id="ARBA00022801"/>
    </source>
</evidence>
<evidence type="ECO:0000256" key="3">
    <source>
        <dbReference type="ARBA" id="ARBA00022723"/>
    </source>
</evidence>
<dbReference type="PANTHER" id="PTHR11080">
    <property type="entry name" value="PYRAZINAMIDASE/NICOTINAMIDASE"/>
    <property type="match status" value="1"/>
</dbReference>
<evidence type="ECO:0000313" key="10">
    <source>
        <dbReference type="Proteomes" id="UP000002200"/>
    </source>
</evidence>
<dbReference type="KEGG" id="twh:TWT_692"/>
<dbReference type="PANTHER" id="PTHR11080:SF2">
    <property type="entry name" value="LD05707P"/>
    <property type="match status" value="1"/>
</dbReference>
<evidence type="ECO:0000259" key="8">
    <source>
        <dbReference type="Pfam" id="PF00857"/>
    </source>
</evidence>
<evidence type="ECO:0000256" key="1">
    <source>
        <dbReference type="ARBA" id="ARBA00006336"/>
    </source>
</evidence>
<keyword evidence="10" id="KW-1185">Reference proteome</keyword>
<dbReference type="InterPro" id="IPR036380">
    <property type="entry name" value="Isochorismatase-like_sf"/>
</dbReference>
<evidence type="ECO:0000256" key="7">
    <source>
        <dbReference type="ARBA" id="ARBA00043224"/>
    </source>
</evidence>
<dbReference type="HOGENOM" id="CLU_068979_13_2_11"/>
<keyword evidence="4 9" id="KW-0378">Hydrolase</keyword>
<evidence type="ECO:0000313" key="9">
    <source>
        <dbReference type="EMBL" id="AAO44789.1"/>
    </source>
</evidence>
<name>Q83FM5_TROWT</name>
<dbReference type="Gene3D" id="3.40.50.850">
    <property type="entry name" value="Isochorismatase-like"/>
    <property type="match status" value="1"/>
</dbReference>
<evidence type="ECO:0000256" key="5">
    <source>
        <dbReference type="ARBA" id="ARBA00037900"/>
    </source>
</evidence>
<dbReference type="InterPro" id="IPR000868">
    <property type="entry name" value="Isochorismatase-like_dom"/>
</dbReference>
<feature type="domain" description="Isochorismatase-like" evidence="8">
    <location>
        <begin position="21"/>
        <end position="204"/>
    </location>
</feature>
<dbReference type="STRING" id="203267.TWT_692"/>
<reference evidence="9 10" key="1">
    <citation type="journal article" date="2003" name="Genome Res.">
        <title>Tropheryma whipplei twist: a human pathogenic Actinobacteria with a reduced genome.</title>
        <authorList>
            <person name="Raoult D."/>
            <person name="Ogata H."/>
            <person name="Audic S."/>
            <person name="Robert C."/>
            <person name="Suhre K."/>
            <person name="Drancourt M."/>
            <person name="Claverie J.-M."/>
        </authorList>
    </citation>
    <scope>NUCLEOTIDE SEQUENCE [LARGE SCALE GENOMIC DNA]</scope>
    <source>
        <strain evidence="9 10">Twist</strain>
    </source>
</reference>
<dbReference type="CDD" id="cd01011">
    <property type="entry name" value="nicotinamidase"/>
    <property type="match status" value="1"/>
</dbReference>
<dbReference type="Proteomes" id="UP000002200">
    <property type="component" value="Chromosome"/>
</dbReference>
<dbReference type="EC" id="3.5.1.19" evidence="6"/>
<sequence>MYHEFIMPSRHATAVNNRPTSALLVVDIQKDFCEDGALAVLGGNALAKRISCFLSERQLDYALKIASRDWHAPNSSNNGHFSENPDFSNSWPIHCVANTPGSAYHDDLPVDLFDKHIYKGFGSAAYSAFEGFDKKGVPLEEILAGIQQIDIAGIATDYCVYKTAVDSIKNGFITRVLLDLCVEINKERSEACIVQLQDLGVHIVNSYHT</sequence>
<dbReference type="GO" id="GO:0046872">
    <property type="term" value="F:metal ion binding"/>
    <property type="evidence" value="ECO:0007669"/>
    <property type="project" value="UniProtKB-KW"/>
</dbReference>
<keyword evidence="2" id="KW-0662">Pyridine nucleotide biosynthesis</keyword>
<comment type="pathway">
    <text evidence="5">Cofactor biosynthesis; nicotinate biosynthesis; nicotinate from nicotinamide: step 1/1.</text>
</comment>
<dbReference type="EMBL" id="AE014184">
    <property type="protein sequence ID" value="AAO44789.1"/>
    <property type="molecule type" value="Genomic_DNA"/>
</dbReference>
<dbReference type="Pfam" id="PF00857">
    <property type="entry name" value="Isochorismatase"/>
    <property type="match status" value="1"/>
</dbReference>
<dbReference type="AlphaFoldDB" id="Q83FM5"/>
<proteinExistence type="inferred from homology"/>
<keyword evidence="3" id="KW-0479">Metal-binding</keyword>
<evidence type="ECO:0000256" key="2">
    <source>
        <dbReference type="ARBA" id="ARBA00022642"/>
    </source>
</evidence>
<accession>Q83FM5</accession>
<dbReference type="GO" id="GO:0019363">
    <property type="term" value="P:pyridine nucleotide biosynthetic process"/>
    <property type="evidence" value="ECO:0007669"/>
    <property type="project" value="UniProtKB-KW"/>
</dbReference>
<protein>
    <recommendedName>
        <fullName evidence="6">nicotinamidase</fullName>
        <ecNumber evidence="6">3.5.1.19</ecNumber>
    </recommendedName>
    <alternativeName>
        <fullName evidence="7">Nicotinamide deamidase</fullName>
    </alternativeName>
</protein>
<dbReference type="GO" id="GO:0008936">
    <property type="term" value="F:nicotinamidase activity"/>
    <property type="evidence" value="ECO:0007669"/>
    <property type="project" value="UniProtKB-EC"/>
</dbReference>
<dbReference type="SUPFAM" id="SSF52499">
    <property type="entry name" value="Isochorismatase-like hydrolases"/>
    <property type="match status" value="1"/>
</dbReference>